<keyword evidence="1" id="KW-0812">Transmembrane</keyword>
<dbReference type="OrthoDB" id="5412502at2759"/>
<reference evidence="2" key="1">
    <citation type="journal article" date="2020" name="Stud. Mycol.">
        <title>101 Dothideomycetes genomes: a test case for predicting lifestyles and emergence of pathogens.</title>
        <authorList>
            <person name="Haridas S."/>
            <person name="Albert R."/>
            <person name="Binder M."/>
            <person name="Bloem J."/>
            <person name="Labutti K."/>
            <person name="Salamov A."/>
            <person name="Andreopoulos B."/>
            <person name="Baker S."/>
            <person name="Barry K."/>
            <person name="Bills G."/>
            <person name="Bluhm B."/>
            <person name="Cannon C."/>
            <person name="Castanera R."/>
            <person name="Culley D."/>
            <person name="Daum C."/>
            <person name="Ezra D."/>
            <person name="Gonzalez J."/>
            <person name="Henrissat B."/>
            <person name="Kuo A."/>
            <person name="Liang C."/>
            <person name="Lipzen A."/>
            <person name="Lutzoni F."/>
            <person name="Magnuson J."/>
            <person name="Mondo S."/>
            <person name="Nolan M."/>
            <person name="Ohm R."/>
            <person name="Pangilinan J."/>
            <person name="Park H.-J."/>
            <person name="Ramirez L."/>
            <person name="Alfaro M."/>
            <person name="Sun H."/>
            <person name="Tritt A."/>
            <person name="Yoshinaga Y."/>
            <person name="Zwiers L.-H."/>
            <person name="Turgeon B."/>
            <person name="Goodwin S."/>
            <person name="Spatafora J."/>
            <person name="Crous P."/>
            <person name="Grigoriev I."/>
        </authorList>
    </citation>
    <scope>NUCLEOTIDE SEQUENCE</scope>
    <source>
        <strain evidence="2">CBS 115976</strain>
    </source>
</reference>
<accession>A0A6A6UGE0</accession>
<keyword evidence="3" id="KW-1185">Reference proteome</keyword>
<evidence type="ECO:0000256" key="1">
    <source>
        <dbReference type="SAM" id="Phobius"/>
    </source>
</evidence>
<protein>
    <submittedName>
        <fullName evidence="2">Uncharacterized protein</fullName>
    </submittedName>
</protein>
<organism evidence="2 3">
    <name type="scientific">Microthyrium microscopicum</name>
    <dbReference type="NCBI Taxonomy" id="703497"/>
    <lineage>
        <taxon>Eukaryota</taxon>
        <taxon>Fungi</taxon>
        <taxon>Dikarya</taxon>
        <taxon>Ascomycota</taxon>
        <taxon>Pezizomycotina</taxon>
        <taxon>Dothideomycetes</taxon>
        <taxon>Dothideomycetes incertae sedis</taxon>
        <taxon>Microthyriales</taxon>
        <taxon>Microthyriaceae</taxon>
        <taxon>Microthyrium</taxon>
    </lineage>
</organism>
<dbReference type="AlphaFoldDB" id="A0A6A6UGE0"/>
<evidence type="ECO:0000313" key="2">
    <source>
        <dbReference type="EMBL" id="KAF2670880.1"/>
    </source>
</evidence>
<feature type="transmembrane region" description="Helical" evidence="1">
    <location>
        <begin position="244"/>
        <end position="265"/>
    </location>
</feature>
<feature type="transmembrane region" description="Helical" evidence="1">
    <location>
        <begin position="140"/>
        <end position="159"/>
    </location>
</feature>
<feature type="transmembrane region" description="Helical" evidence="1">
    <location>
        <begin position="111"/>
        <end position="134"/>
    </location>
</feature>
<sequence>MHDLPEIQLDIAGFLAILGEGSVLANSQVASLSRIVFLPRLLPAPQALMVPSRPSKLESAEGYTTGVESGNHRDYINHVGHVLVDAEEEPDYSVKCVEIRRKQNRDVAAKVLGPLWLVAILGFVESLLLFGFSVMHDDTASIIATVSMSLLSSLIGVSNKWKLNLPKRRQTGLVTPPGNVVIRYSNGNFLVVQCTEDIARELYFAPENIKYLVSQSSEYRMISLVGTFLLMVGIIALSNASLPLQVGFAAAYMILNIAYWVVAALPPDVHWDMSCFEVREQCFDSLGATKEVAFEAKSVEHNVTFTQALWKVIVVTKSIKWIRKSDAAPATPAWDEWLREARTYSRKAGSRMEVVDDKIVKVWEIPEWDPQKRLSELVKKHMSDPDSDYYSG</sequence>
<dbReference type="Proteomes" id="UP000799302">
    <property type="component" value="Unassembled WGS sequence"/>
</dbReference>
<proteinExistence type="predicted"/>
<feature type="transmembrane region" description="Helical" evidence="1">
    <location>
        <begin position="219"/>
        <end position="238"/>
    </location>
</feature>
<keyword evidence="1" id="KW-1133">Transmembrane helix</keyword>
<dbReference type="EMBL" id="MU004233">
    <property type="protein sequence ID" value="KAF2670880.1"/>
    <property type="molecule type" value="Genomic_DNA"/>
</dbReference>
<gene>
    <name evidence="2" type="ORF">BT63DRAFT_371398</name>
</gene>
<keyword evidence="1" id="KW-0472">Membrane</keyword>
<name>A0A6A6UGE0_9PEZI</name>
<evidence type="ECO:0000313" key="3">
    <source>
        <dbReference type="Proteomes" id="UP000799302"/>
    </source>
</evidence>